<feature type="binding site" evidence="7">
    <location>
        <position position="92"/>
    </location>
    <ligand>
        <name>S-adenosyl-L-methionine</name>
        <dbReference type="ChEBI" id="CHEBI:59789"/>
    </ligand>
</feature>
<dbReference type="PANTHER" id="PTHR23417">
    <property type="entry name" value="3-DEOXY-D-MANNO-OCTULOSONIC-ACID TRANSFERASE/TRNA GUANINE-N 7 - -METHYLTRANSFERASE"/>
    <property type="match status" value="1"/>
</dbReference>
<evidence type="ECO:0000256" key="5">
    <source>
        <dbReference type="ARBA" id="ARBA00022691"/>
    </source>
</evidence>
<dbReference type="AlphaFoldDB" id="A0A1C6S408"/>
<dbReference type="EMBL" id="FMHV01000002">
    <property type="protein sequence ID" value="SCL24211.1"/>
    <property type="molecule type" value="Genomic_DNA"/>
</dbReference>
<dbReference type="SUPFAM" id="SSF53335">
    <property type="entry name" value="S-adenosyl-L-methionine-dependent methyltransferases"/>
    <property type="match status" value="1"/>
</dbReference>
<evidence type="ECO:0000256" key="6">
    <source>
        <dbReference type="ARBA" id="ARBA00022694"/>
    </source>
</evidence>
<dbReference type="InterPro" id="IPR003358">
    <property type="entry name" value="tRNA_(Gua-N-7)_MeTrfase_Trmb"/>
</dbReference>
<evidence type="ECO:0000256" key="1">
    <source>
        <dbReference type="ARBA" id="ARBA00000142"/>
    </source>
</evidence>
<comment type="function">
    <text evidence="2 7">Catalyzes the formation of N(7)-methylguanine at position 46 (m7G46) in tRNA.</text>
</comment>
<feature type="binding site" evidence="7">
    <location>
        <position position="202"/>
    </location>
    <ligand>
        <name>substrate</name>
    </ligand>
</feature>
<evidence type="ECO:0000256" key="2">
    <source>
        <dbReference type="ARBA" id="ARBA00003015"/>
    </source>
</evidence>
<dbReference type="PANTHER" id="PTHR23417:SF14">
    <property type="entry name" value="PENTACOTRIPEPTIDE-REPEAT REGION OF PRORP DOMAIN-CONTAINING PROTEIN"/>
    <property type="match status" value="1"/>
</dbReference>
<dbReference type="UniPathway" id="UPA00989"/>
<dbReference type="EC" id="2.1.1.33" evidence="7"/>
<evidence type="ECO:0000313" key="8">
    <source>
        <dbReference type="EMBL" id="SCL24211.1"/>
    </source>
</evidence>
<comment type="similarity">
    <text evidence="7">Belongs to the class I-like SAM-binding methyltransferase superfamily. TrmB family.</text>
</comment>
<protein>
    <recommendedName>
        <fullName evidence="7">tRNA (guanine-N(7)-)-methyltransferase</fullName>
        <ecNumber evidence="7">2.1.1.33</ecNumber>
    </recommendedName>
    <alternativeName>
        <fullName evidence="7">tRNA (guanine(46)-N(7))-methyltransferase</fullName>
    </alternativeName>
    <alternativeName>
        <fullName evidence="7">tRNA(m7G46)-methyltransferase</fullName>
    </alternativeName>
</protein>
<dbReference type="GO" id="GO:0043527">
    <property type="term" value="C:tRNA methyltransferase complex"/>
    <property type="evidence" value="ECO:0007669"/>
    <property type="project" value="TreeGrafter"/>
</dbReference>
<dbReference type="InterPro" id="IPR029063">
    <property type="entry name" value="SAM-dependent_MTases_sf"/>
</dbReference>
<comment type="catalytic activity">
    <reaction evidence="1 7">
        <text>guanosine(46) in tRNA + S-adenosyl-L-methionine = N(7)-methylguanosine(46) in tRNA + S-adenosyl-L-homocysteine</text>
        <dbReference type="Rhea" id="RHEA:42708"/>
        <dbReference type="Rhea" id="RHEA-COMP:10188"/>
        <dbReference type="Rhea" id="RHEA-COMP:10189"/>
        <dbReference type="ChEBI" id="CHEBI:57856"/>
        <dbReference type="ChEBI" id="CHEBI:59789"/>
        <dbReference type="ChEBI" id="CHEBI:74269"/>
        <dbReference type="ChEBI" id="CHEBI:74480"/>
        <dbReference type="EC" id="2.1.1.33"/>
    </reaction>
</comment>
<keyword evidence="3 7" id="KW-0489">Methyltransferase</keyword>
<evidence type="ECO:0000256" key="4">
    <source>
        <dbReference type="ARBA" id="ARBA00022679"/>
    </source>
</evidence>
<reference evidence="9" key="1">
    <citation type="submission" date="2016-06" db="EMBL/GenBank/DDBJ databases">
        <authorList>
            <person name="Varghese N."/>
            <person name="Submissions Spin"/>
        </authorList>
    </citation>
    <scope>NUCLEOTIDE SEQUENCE [LARGE SCALE GENOMIC DNA]</scope>
    <source>
        <strain evidence="9">DSM 45431</strain>
    </source>
</reference>
<keyword evidence="9" id="KW-1185">Reference proteome</keyword>
<dbReference type="OrthoDB" id="9802090at2"/>
<dbReference type="HAMAP" id="MF_01057">
    <property type="entry name" value="tRNA_methyltr_TrmB"/>
    <property type="match status" value="1"/>
</dbReference>
<keyword evidence="6 7" id="KW-0819">tRNA processing</keyword>
<feature type="binding site" evidence="7">
    <location>
        <begin position="237"/>
        <end position="240"/>
    </location>
    <ligand>
        <name>substrate</name>
    </ligand>
</feature>
<dbReference type="STRING" id="568872.GA0070624_2878"/>
<accession>A0A1C6S408</accession>
<feature type="binding site" evidence="7">
    <location>
        <position position="166"/>
    </location>
    <ligand>
        <name>S-adenosyl-L-methionine</name>
        <dbReference type="ChEBI" id="CHEBI:59789"/>
    </ligand>
</feature>
<dbReference type="Gene3D" id="3.40.50.150">
    <property type="entry name" value="Vaccinia Virus protein VP39"/>
    <property type="match status" value="1"/>
</dbReference>
<dbReference type="GO" id="GO:0008176">
    <property type="term" value="F:tRNA (guanine(46)-N7)-methyltransferase activity"/>
    <property type="evidence" value="ECO:0007669"/>
    <property type="project" value="UniProtKB-UniRule"/>
</dbReference>
<sequence length="258" mass="28382">MNPLTPGRTSHPIRGTVAYARIAVTSTDQTLTARPVHAAPIRTFHPRRGRMSDRQRDALQRLWPAYGLDIGAPDGPFDATAPFGRRAPLVLEIGSGMGDATAAMAAADPDRHYLAVEVHTPGIANLLELVERHGLSNVRVARGDALDLVRAMPEGSLEAVHVFFPDPWPKARHHKRRLIQPTHVALLRSRLVPGGTLHCATDWAEYAESMRETLAADPGLVDAHDGFAPRPGHRPVTRFERRALTAGRSIFDLVHHRR</sequence>
<organism evidence="8 9">
    <name type="scientific">Micromonospora rhizosphaerae</name>
    <dbReference type="NCBI Taxonomy" id="568872"/>
    <lineage>
        <taxon>Bacteria</taxon>
        <taxon>Bacillati</taxon>
        <taxon>Actinomycetota</taxon>
        <taxon>Actinomycetes</taxon>
        <taxon>Micromonosporales</taxon>
        <taxon>Micromonosporaceae</taxon>
        <taxon>Micromonospora</taxon>
    </lineage>
</organism>
<evidence type="ECO:0000313" key="9">
    <source>
        <dbReference type="Proteomes" id="UP000199413"/>
    </source>
</evidence>
<comment type="caution">
    <text evidence="7">Lacks conserved residue(s) required for the propagation of feature annotation.</text>
</comment>
<dbReference type="PROSITE" id="PS51625">
    <property type="entry name" value="SAM_MT_TRMB"/>
    <property type="match status" value="1"/>
</dbReference>
<feature type="binding site" evidence="7">
    <location>
        <position position="117"/>
    </location>
    <ligand>
        <name>S-adenosyl-L-methionine</name>
        <dbReference type="ChEBI" id="CHEBI:59789"/>
    </ligand>
</feature>
<proteinExistence type="inferred from homology"/>
<dbReference type="Pfam" id="PF02390">
    <property type="entry name" value="Methyltransf_4"/>
    <property type="match status" value="1"/>
</dbReference>
<keyword evidence="4 7" id="KW-0808">Transferase</keyword>
<dbReference type="InterPro" id="IPR055361">
    <property type="entry name" value="tRNA_methyltr_TrmB_bact"/>
</dbReference>
<dbReference type="Proteomes" id="UP000199413">
    <property type="component" value="Unassembled WGS sequence"/>
</dbReference>
<evidence type="ECO:0000256" key="3">
    <source>
        <dbReference type="ARBA" id="ARBA00022603"/>
    </source>
</evidence>
<gene>
    <name evidence="7" type="primary">trmB</name>
    <name evidence="8" type="ORF">GA0070624_2878</name>
</gene>
<dbReference type="CDD" id="cd02440">
    <property type="entry name" value="AdoMet_MTases"/>
    <property type="match status" value="1"/>
</dbReference>
<feature type="binding site" evidence="7">
    <location>
        <position position="144"/>
    </location>
    <ligand>
        <name>S-adenosyl-L-methionine</name>
        <dbReference type="ChEBI" id="CHEBI:59789"/>
    </ligand>
</feature>
<dbReference type="NCBIfam" id="TIGR00091">
    <property type="entry name" value="tRNA (guanosine(46)-N7)-methyltransferase TrmB"/>
    <property type="match status" value="1"/>
</dbReference>
<comment type="pathway">
    <text evidence="7">tRNA modification; N(7)-methylguanine-tRNA biosynthesis.</text>
</comment>
<name>A0A1C6S408_9ACTN</name>
<keyword evidence="5 7" id="KW-0949">S-adenosyl-L-methionine</keyword>
<feature type="binding site" evidence="7">
    <location>
        <position position="170"/>
    </location>
    <ligand>
        <name>substrate</name>
    </ligand>
</feature>
<evidence type="ECO:0000256" key="7">
    <source>
        <dbReference type="HAMAP-Rule" id="MF_01057"/>
    </source>
</evidence>